<reference evidence="2 3" key="1">
    <citation type="submission" date="2019-12" db="EMBL/GenBank/DDBJ databases">
        <title>Genomic-based taxomic classification of the family Erythrobacteraceae.</title>
        <authorList>
            <person name="Xu L."/>
        </authorList>
    </citation>
    <scope>NUCLEOTIDE SEQUENCE [LARGE SCALE GENOMIC DNA]</scope>
    <source>
        <strain evidence="2 3">MCCC 1K02066</strain>
    </source>
</reference>
<keyword evidence="3" id="KW-1185">Reference proteome</keyword>
<comment type="caution">
    <text evidence="2">The sequence shown here is derived from an EMBL/GenBank/DDBJ whole genome shotgun (WGS) entry which is preliminary data.</text>
</comment>
<gene>
    <name evidence="2" type="ORF">GRI75_03545</name>
</gene>
<dbReference type="EMBL" id="WTYK01000002">
    <property type="protein sequence ID" value="MXP40723.1"/>
    <property type="molecule type" value="Genomic_DNA"/>
</dbReference>
<proteinExistence type="predicted"/>
<dbReference type="RefSeq" id="WP_160745591.1">
    <property type="nucleotide sequence ID" value="NZ_WTYK01000002.1"/>
</dbReference>
<evidence type="ECO:0000313" key="3">
    <source>
        <dbReference type="Proteomes" id="UP000469159"/>
    </source>
</evidence>
<dbReference type="OrthoDB" id="8572091at2"/>
<dbReference type="AlphaFoldDB" id="A0A6I4USZ5"/>
<keyword evidence="1" id="KW-0175">Coiled coil</keyword>
<feature type="coiled-coil region" evidence="1">
    <location>
        <begin position="27"/>
        <end position="54"/>
    </location>
</feature>
<name>A0A6I4USZ5_9SPHN</name>
<evidence type="ECO:0000256" key="1">
    <source>
        <dbReference type="SAM" id="Coils"/>
    </source>
</evidence>
<dbReference type="Proteomes" id="UP000469159">
    <property type="component" value="Unassembled WGS sequence"/>
</dbReference>
<evidence type="ECO:0000313" key="2">
    <source>
        <dbReference type="EMBL" id="MXP40723.1"/>
    </source>
</evidence>
<organism evidence="2 3">
    <name type="scientific">Croceibacterium soli</name>
    <dbReference type="NCBI Taxonomy" id="1739690"/>
    <lineage>
        <taxon>Bacteria</taxon>
        <taxon>Pseudomonadati</taxon>
        <taxon>Pseudomonadota</taxon>
        <taxon>Alphaproteobacteria</taxon>
        <taxon>Sphingomonadales</taxon>
        <taxon>Erythrobacteraceae</taxon>
        <taxon>Croceibacterium</taxon>
    </lineage>
</organism>
<sequence length="594" mass="66276">MATKANTPAGGSEGPNIPNKTRFVDLVENEKNAIHNAERLLGELNARKRRVEKLGEADANEHERLTELLALKDKQGPWIRFDPLFVALREALGRNDGNLAPVRIFHESGAILFDPRLPSEDEHNRQVVRTSLLYGLLSAGKAAVPPVVADGDRTRPDTMHPKWAGFLSAFYQSLGTIAGQMGLAQKVLSIIINDVRINSRQVAEVYAAKFAETMRVLIEKQVRENDPQLKPMVDQVIDRVSDFSASEEERPWHEVAIDLPDLNSWADNNVVAENVYLMGPMIFASMFEELKAFQVVDKLIELSQRGHISLPRGKAGTQLYEYWRQAPNRMSEVERQTFYAMTLGMPTGQPGAQVNTDFQDLWLRFVSSVSSLVRENRVDQLIRSSLPVSVNQQQVKKSARDLVANMSLYGYGMAYYAAIDLQKQINEMIQLLSDPDVKSSFGARDMWGVIDQIAQVELGGARNSSKYRTLATSGAIITRWLGDNLDRLRDPTLPVLELKAIENPPARLLGQSATSHPTDYDLINACELWLADSALDDMRVEQLSQPRESPQQPSRPIQMPSIARDLLEGTGLGLGMSYQPQATNGHDRSAYAGY</sequence>
<accession>A0A6I4USZ5</accession>
<protein>
    <submittedName>
        <fullName evidence="2">Uncharacterized protein</fullName>
    </submittedName>
</protein>